<keyword evidence="3" id="KW-0862">Zinc</keyword>
<feature type="compositionally biased region" description="Gly residues" evidence="5">
    <location>
        <begin position="282"/>
        <end position="296"/>
    </location>
</feature>
<protein>
    <recommendedName>
        <fullName evidence="6">FYVE-type domain-containing protein</fullName>
    </recommendedName>
</protein>
<dbReference type="PANTHER" id="PTHR46465">
    <property type="entry name" value="LATERAL SIGNALING TARGET PROTEIN 2 HOMOLOG"/>
    <property type="match status" value="1"/>
</dbReference>
<feature type="region of interest" description="Disordered" evidence="5">
    <location>
        <begin position="268"/>
        <end position="379"/>
    </location>
</feature>
<dbReference type="RefSeq" id="XP_014159049.1">
    <property type="nucleotide sequence ID" value="XM_014303574.1"/>
</dbReference>
<feature type="domain" description="FYVE-type" evidence="6">
    <location>
        <begin position="945"/>
        <end position="1005"/>
    </location>
</feature>
<dbReference type="InterPro" id="IPR051118">
    <property type="entry name" value="LST-2"/>
</dbReference>
<dbReference type="InterPro" id="IPR011011">
    <property type="entry name" value="Znf_FYVE_PHD"/>
</dbReference>
<dbReference type="PANTHER" id="PTHR46465:SF2">
    <property type="entry name" value="LATERAL SIGNALING TARGET PROTEIN 2 HOMOLOG"/>
    <property type="match status" value="1"/>
</dbReference>
<reference evidence="7 8" key="1">
    <citation type="submission" date="2011-02" db="EMBL/GenBank/DDBJ databases">
        <title>The Genome Sequence of Sphaeroforma arctica JP610.</title>
        <authorList>
            <consortium name="The Broad Institute Genome Sequencing Platform"/>
            <person name="Russ C."/>
            <person name="Cuomo C."/>
            <person name="Young S.K."/>
            <person name="Zeng Q."/>
            <person name="Gargeya S."/>
            <person name="Alvarado L."/>
            <person name="Berlin A."/>
            <person name="Chapman S.B."/>
            <person name="Chen Z."/>
            <person name="Freedman E."/>
            <person name="Gellesch M."/>
            <person name="Goldberg J."/>
            <person name="Griggs A."/>
            <person name="Gujja S."/>
            <person name="Heilman E."/>
            <person name="Heiman D."/>
            <person name="Howarth C."/>
            <person name="Mehta T."/>
            <person name="Neiman D."/>
            <person name="Pearson M."/>
            <person name="Roberts A."/>
            <person name="Saif S."/>
            <person name="Shea T."/>
            <person name="Shenoy N."/>
            <person name="Sisk P."/>
            <person name="Stolte C."/>
            <person name="Sykes S."/>
            <person name="White J."/>
            <person name="Yandava C."/>
            <person name="Burger G."/>
            <person name="Gray M.W."/>
            <person name="Holland P.W.H."/>
            <person name="King N."/>
            <person name="Lang F.B.F."/>
            <person name="Roger A.J."/>
            <person name="Ruiz-Trillo I."/>
            <person name="Haas B."/>
            <person name="Nusbaum C."/>
            <person name="Birren B."/>
        </authorList>
    </citation>
    <scope>NUCLEOTIDE SEQUENCE [LARGE SCALE GENOMIC DNA]</scope>
    <source>
        <strain evidence="7 8">JP610</strain>
    </source>
</reference>
<evidence type="ECO:0000256" key="1">
    <source>
        <dbReference type="ARBA" id="ARBA00022723"/>
    </source>
</evidence>
<dbReference type="GeneID" id="25903144"/>
<feature type="region of interest" description="Disordered" evidence="5">
    <location>
        <begin position="757"/>
        <end position="786"/>
    </location>
</feature>
<feature type="compositionally biased region" description="Basic and acidic residues" evidence="5">
    <location>
        <begin position="356"/>
        <end position="379"/>
    </location>
</feature>
<dbReference type="AlphaFoldDB" id="A0A0L0G7Z8"/>
<evidence type="ECO:0000256" key="2">
    <source>
        <dbReference type="ARBA" id="ARBA00022771"/>
    </source>
</evidence>
<dbReference type="OrthoDB" id="660555at2759"/>
<feature type="non-terminal residue" evidence="7">
    <location>
        <position position="1"/>
    </location>
</feature>
<dbReference type="InterPro" id="IPR013083">
    <property type="entry name" value="Znf_RING/FYVE/PHD"/>
</dbReference>
<dbReference type="PROSITE" id="PS50178">
    <property type="entry name" value="ZF_FYVE"/>
    <property type="match status" value="1"/>
</dbReference>
<evidence type="ECO:0000259" key="6">
    <source>
        <dbReference type="PROSITE" id="PS50178"/>
    </source>
</evidence>
<sequence>GEMEQLEKYICAFLHEEDQPPPWLRSISRQASEVDSPKGIISRMPSLSLVSIGSETVVAATAAGPESSNNDTHTRVHPHANQAPTHTNEISNADGSATNAVPDQTGSADAGESETNGSNYGNAAYQENGLPLVEPAEPIVTLSAAVFGLISRQGAGDSRSGTGQLTGNMPFAHHTEQSESRLQGTVPVSSTHALWSVDADTQSIPPHTHTPAWNMSPNPNARGEGTEPTGELLEEEGQVGSFKEQYEHVLRSGSIPHARDEVMHVHVRTQRAVGRKNPGIKTGSGSGDESENGGGMDLQRSASEGCSEKSGISRSSSEVNASSSRSLDKIDSEREGAWGNNSEREGAVKGCQVKGMSEHEKTEKGVVHTQREDERVSSEHDIEGFVVRGTEPGDEMSGDERVAVSSHVTIDTTASGRTGAEADRDTNTDTKTATTDTETNTIMNAAIVDLHAHASVTIRTTTDIDTNDTQIDTSKSVCSSTNAPTEMTEDHVDNLGVYRRGSLGKGKHDVHRPSGTAIRVGMHAHTQVLSPAFEHNHVNSRDIDRAADTVDGEELRSGNAGDVRDDSQVYRDMSPVEVAKLGTDERNVGGAGMSQKHMEKGVSDARYQRLFLQIAQIADHLQSGEYAKDVRTVLKTVFAMHMSEDSDDESDDVAEGTPEPGFSSSQLKQGESGAEEADFPETNIYRDLKSESGMNRTGLTKRPVVATEDIEANVYGGIGVDEPGRSQNTRLSHANPACVHSAGDHDMPVSEACLMDTGHRSPESARGRENTEHSRRGGNDCDKEYSGVSPPGIAGVCETLGPALALSAEITGLGGRSPELQPPQLHRGESHSSANGEVQDTSIRSSGRYTNRNMDDNGSGSEQGSTGTKHARAQKIRSVSTRGLAHLESSPSMNARGSCSAANNSHNMSNMNTMCGPTQGLNALLPGGANTPMRTMYLRPEWANDEDVNECARCEETFNWTRRRHHCRSCGGIFCASCASNYVTIDRLAYTRPVRVCGDCYICVRSLVLAQNNQNASP</sequence>
<feature type="compositionally biased region" description="Polar residues" evidence="5">
    <location>
        <begin position="82"/>
        <end position="121"/>
    </location>
</feature>
<name>A0A0L0G7Z8_9EUKA</name>
<feature type="compositionally biased region" description="Basic and acidic residues" evidence="5">
    <location>
        <begin position="326"/>
        <end position="347"/>
    </location>
</feature>
<gene>
    <name evidence="7" type="ORF">SARC_02640</name>
</gene>
<evidence type="ECO:0000256" key="5">
    <source>
        <dbReference type="SAM" id="MobiDB-lite"/>
    </source>
</evidence>
<feature type="region of interest" description="Disordered" evidence="5">
    <location>
        <begin position="63"/>
        <end position="122"/>
    </location>
</feature>
<dbReference type="InterPro" id="IPR017455">
    <property type="entry name" value="Znf_FYVE-rel"/>
</dbReference>
<dbReference type="eggNOG" id="KOG1818">
    <property type="taxonomic scope" value="Eukaryota"/>
</dbReference>
<proteinExistence type="predicted"/>
<evidence type="ECO:0000313" key="7">
    <source>
        <dbReference type="EMBL" id="KNC85147.1"/>
    </source>
</evidence>
<accession>A0A0L0G7Z8</accession>
<dbReference type="GO" id="GO:0008270">
    <property type="term" value="F:zinc ion binding"/>
    <property type="evidence" value="ECO:0007669"/>
    <property type="project" value="UniProtKB-KW"/>
</dbReference>
<feature type="compositionally biased region" description="Polar residues" evidence="5">
    <location>
        <begin position="205"/>
        <end position="219"/>
    </location>
</feature>
<feature type="compositionally biased region" description="Basic and acidic residues" evidence="5">
    <location>
        <begin position="757"/>
        <end position="785"/>
    </location>
</feature>
<dbReference type="GO" id="GO:0031901">
    <property type="term" value="C:early endosome membrane"/>
    <property type="evidence" value="ECO:0007669"/>
    <property type="project" value="TreeGrafter"/>
</dbReference>
<feature type="compositionally biased region" description="Polar residues" evidence="5">
    <location>
        <begin position="831"/>
        <end position="868"/>
    </location>
</feature>
<dbReference type="SUPFAM" id="SSF57903">
    <property type="entry name" value="FYVE/PHD zinc finger"/>
    <property type="match status" value="1"/>
</dbReference>
<dbReference type="SMART" id="SM00064">
    <property type="entry name" value="FYVE"/>
    <property type="match status" value="1"/>
</dbReference>
<evidence type="ECO:0000256" key="4">
    <source>
        <dbReference type="PROSITE-ProRule" id="PRU00091"/>
    </source>
</evidence>
<keyword evidence="1" id="KW-0479">Metal-binding</keyword>
<dbReference type="Proteomes" id="UP000054560">
    <property type="component" value="Unassembled WGS sequence"/>
</dbReference>
<evidence type="ECO:0000313" key="8">
    <source>
        <dbReference type="Proteomes" id="UP000054560"/>
    </source>
</evidence>
<dbReference type="InterPro" id="IPR000306">
    <property type="entry name" value="Znf_FYVE"/>
</dbReference>
<feature type="region of interest" description="Disordered" evidence="5">
    <location>
        <begin position="205"/>
        <end position="230"/>
    </location>
</feature>
<dbReference type="Gene3D" id="3.30.40.10">
    <property type="entry name" value="Zinc/RING finger domain, C3HC4 (zinc finger)"/>
    <property type="match status" value="1"/>
</dbReference>
<feature type="region of interest" description="Disordered" evidence="5">
    <location>
        <begin position="644"/>
        <end position="682"/>
    </location>
</feature>
<feature type="region of interest" description="Disordered" evidence="5">
    <location>
        <begin position="813"/>
        <end position="878"/>
    </location>
</feature>
<evidence type="ECO:0000256" key="3">
    <source>
        <dbReference type="ARBA" id="ARBA00022833"/>
    </source>
</evidence>
<feature type="compositionally biased region" description="Acidic residues" evidence="5">
    <location>
        <begin position="645"/>
        <end position="654"/>
    </location>
</feature>
<organism evidence="7 8">
    <name type="scientific">Sphaeroforma arctica JP610</name>
    <dbReference type="NCBI Taxonomy" id="667725"/>
    <lineage>
        <taxon>Eukaryota</taxon>
        <taxon>Ichthyosporea</taxon>
        <taxon>Ichthyophonida</taxon>
        <taxon>Sphaeroforma</taxon>
    </lineage>
</organism>
<dbReference type="Pfam" id="PF01363">
    <property type="entry name" value="FYVE"/>
    <property type="match status" value="1"/>
</dbReference>
<feature type="region of interest" description="Disordered" evidence="5">
    <location>
        <begin position="413"/>
        <end position="434"/>
    </location>
</feature>
<keyword evidence="8" id="KW-1185">Reference proteome</keyword>
<feature type="compositionally biased region" description="Low complexity" evidence="5">
    <location>
        <begin position="308"/>
        <end position="325"/>
    </location>
</feature>
<keyword evidence="2 4" id="KW-0863">Zinc-finger</keyword>
<dbReference type="EMBL" id="KQ241717">
    <property type="protein sequence ID" value="KNC85147.1"/>
    <property type="molecule type" value="Genomic_DNA"/>
</dbReference>